<evidence type="ECO:0000256" key="4">
    <source>
        <dbReference type="ARBA" id="ARBA00022670"/>
    </source>
</evidence>
<proteinExistence type="inferred from homology"/>
<evidence type="ECO:0000256" key="5">
    <source>
        <dbReference type="ARBA" id="ARBA00022692"/>
    </source>
</evidence>
<dbReference type="EMBL" id="CP141614">
    <property type="protein sequence ID" value="WRP13574.1"/>
    <property type="molecule type" value="Genomic_DNA"/>
</dbReference>
<comment type="subcellular location">
    <subcellularLocation>
        <location evidence="2">Membrane</location>
        <topology evidence="2">Multi-pass membrane protein</topology>
    </subcellularLocation>
</comment>
<keyword evidence="11 12" id="KW-0472">Membrane</keyword>
<feature type="domain" description="Peptidase M50" evidence="13">
    <location>
        <begin position="31"/>
        <end position="103"/>
    </location>
</feature>
<dbReference type="CDD" id="cd06161">
    <property type="entry name" value="S2P-M50_SpoIVFB"/>
    <property type="match status" value="1"/>
</dbReference>
<evidence type="ECO:0000256" key="3">
    <source>
        <dbReference type="ARBA" id="ARBA00007931"/>
    </source>
</evidence>
<feature type="transmembrane region" description="Helical" evidence="12">
    <location>
        <begin position="193"/>
        <end position="209"/>
    </location>
</feature>
<keyword evidence="5 12" id="KW-0812">Transmembrane</keyword>
<keyword evidence="15" id="KW-1185">Reference proteome</keyword>
<evidence type="ECO:0000256" key="11">
    <source>
        <dbReference type="ARBA" id="ARBA00023136"/>
    </source>
</evidence>
<evidence type="ECO:0000256" key="12">
    <source>
        <dbReference type="SAM" id="Phobius"/>
    </source>
</evidence>
<evidence type="ECO:0000256" key="1">
    <source>
        <dbReference type="ARBA" id="ARBA00001947"/>
    </source>
</evidence>
<evidence type="ECO:0000256" key="6">
    <source>
        <dbReference type="ARBA" id="ARBA00022723"/>
    </source>
</evidence>
<evidence type="ECO:0000259" key="13">
    <source>
        <dbReference type="Pfam" id="PF02163"/>
    </source>
</evidence>
<evidence type="ECO:0000256" key="9">
    <source>
        <dbReference type="ARBA" id="ARBA00022989"/>
    </source>
</evidence>
<keyword evidence="9 12" id="KW-1133">Transmembrane helix</keyword>
<keyword evidence="4" id="KW-0645">Protease</keyword>
<evidence type="ECO:0000256" key="8">
    <source>
        <dbReference type="ARBA" id="ARBA00022833"/>
    </source>
</evidence>
<evidence type="ECO:0000256" key="2">
    <source>
        <dbReference type="ARBA" id="ARBA00004141"/>
    </source>
</evidence>
<keyword evidence="6" id="KW-0479">Metal-binding</keyword>
<evidence type="ECO:0000313" key="15">
    <source>
        <dbReference type="Proteomes" id="UP001333102"/>
    </source>
</evidence>
<feature type="domain" description="Peptidase M50" evidence="13">
    <location>
        <begin position="134"/>
        <end position="162"/>
    </location>
</feature>
<sequence length="306" mass="32078">MRPLGLRLRVHPGFVALMGLMVAIGQGGRATMLFAAVLLHEAGHVVAARLRGIPIRDVVLMPFGGVAYLDEAELAEPAVESRVALGGPLASLALGAILLAGAWVVETAGAAPGGARPVVEAGVAWLRRWAGDHLGLGLFNLLPVFPLDGGRLVRAALARRLGFRQATGLVGRLGELAGAVMTGAALLSYGLSGRGASAVVMGLFLLYAARMERRRAPGTWVRHLARRLEPGTGGAVPIHEGRVLVAPEQTPVKEVALRLLPGRWHLVVLTGPGGRMVGLTGEREVVEALIERGIATPLSRVPHRKV</sequence>
<evidence type="ECO:0000313" key="14">
    <source>
        <dbReference type="EMBL" id="WRP13574.1"/>
    </source>
</evidence>
<comment type="cofactor">
    <cofactor evidence="1">
        <name>Zn(2+)</name>
        <dbReference type="ChEBI" id="CHEBI:29105"/>
    </cofactor>
</comment>
<dbReference type="Proteomes" id="UP001333102">
    <property type="component" value="Chromosome"/>
</dbReference>
<feature type="transmembrane region" description="Helical" evidence="12">
    <location>
        <begin position="12"/>
        <end position="39"/>
    </location>
</feature>
<protein>
    <submittedName>
        <fullName evidence="14">M50 family metallopeptidase</fullName>
    </submittedName>
</protein>
<keyword evidence="8" id="KW-0862">Zinc</keyword>
<evidence type="ECO:0000256" key="7">
    <source>
        <dbReference type="ARBA" id="ARBA00022801"/>
    </source>
</evidence>
<dbReference type="PANTHER" id="PTHR39188:SF3">
    <property type="entry name" value="STAGE IV SPORULATION PROTEIN FB"/>
    <property type="match status" value="1"/>
</dbReference>
<dbReference type="InterPro" id="IPR008915">
    <property type="entry name" value="Peptidase_M50"/>
</dbReference>
<gene>
    <name evidence="14" type="ORF">VLY81_08930</name>
</gene>
<organism evidence="14 15">
    <name type="scientific">Geochorda subterranea</name>
    <dbReference type="NCBI Taxonomy" id="3109564"/>
    <lineage>
        <taxon>Bacteria</taxon>
        <taxon>Bacillati</taxon>
        <taxon>Bacillota</taxon>
        <taxon>Limnochordia</taxon>
        <taxon>Limnochordales</taxon>
        <taxon>Geochordaceae</taxon>
        <taxon>Geochorda</taxon>
    </lineage>
</organism>
<feature type="transmembrane region" description="Helical" evidence="12">
    <location>
        <begin position="83"/>
        <end position="105"/>
    </location>
</feature>
<reference evidence="15" key="1">
    <citation type="submission" date="2023-12" db="EMBL/GenBank/DDBJ databases">
        <title>Novel isolates from deep terrestrial aquifers shed light on the physiology and ecology of the class Limnochordia.</title>
        <authorList>
            <person name="Karnachuk O.V."/>
            <person name="Lukina A.P."/>
            <person name="Avakyan M.R."/>
            <person name="Kadnikov V."/>
            <person name="Begmatov S."/>
            <person name="Beletsky A.V."/>
            <person name="Mardanov A.V."/>
            <person name="Ravin N.V."/>
        </authorList>
    </citation>
    <scope>NUCLEOTIDE SEQUENCE [LARGE SCALE GENOMIC DNA]</scope>
    <source>
        <strain evidence="15">LN</strain>
    </source>
</reference>
<comment type="similarity">
    <text evidence="3">Belongs to the peptidase M50B family.</text>
</comment>
<name>A0ABZ1BLK6_9FIRM</name>
<evidence type="ECO:0000256" key="10">
    <source>
        <dbReference type="ARBA" id="ARBA00023049"/>
    </source>
</evidence>
<keyword evidence="10" id="KW-0482">Metalloprotease</keyword>
<dbReference type="RefSeq" id="WP_324667819.1">
    <property type="nucleotide sequence ID" value="NZ_CP141614.1"/>
</dbReference>
<dbReference type="PANTHER" id="PTHR39188">
    <property type="entry name" value="MEMBRANE-ASSOCIATED ZINC METALLOPROTEASE M50B"/>
    <property type="match status" value="1"/>
</dbReference>
<keyword evidence="7" id="KW-0378">Hydrolase</keyword>
<dbReference type="Pfam" id="PF02163">
    <property type="entry name" value="Peptidase_M50"/>
    <property type="match status" value="2"/>
</dbReference>
<accession>A0ABZ1BLK6</accession>